<dbReference type="InterPro" id="IPR012347">
    <property type="entry name" value="Ferritin-like"/>
</dbReference>
<accession>A0A2T7BDB5</accession>
<evidence type="ECO:0000313" key="5">
    <source>
        <dbReference type="Proteomes" id="UP000244450"/>
    </source>
</evidence>
<feature type="signal peptide" evidence="2">
    <location>
        <begin position="1"/>
        <end position="21"/>
    </location>
</feature>
<proteinExistence type="predicted"/>
<dbReference type="RefSeq" id="WP_108688832.1">
    <property type="nucleotide sequence ID" value="NZ_QCYK01000003.1"/>
</dbReference>
<reference evidence="4 5" key="1">
    <citation type="submission" date="2018-04" db="EMBL/GenBank/DDBJ databases">
        <title>Chitinophaga fuyangensis sp. nov., isolated from soil in a chemical factory.</title>
        <authorList>
            <person name="Chen K."/>
        </authorList>
    </citation>
    <scope>NUCLEOTIDE SEQUENCE [LARGE SCALE GENOMIC DNA]</scope>
    <source>
        <strain evidence="4 5">LY-1</strain>
    </source>
</reference>
<keyword evidence="5" id="KW-1185">Reference proteome</keyword>
<dbReference type="PANTHER" id="PTHR38593">
    <property type="entry name" value="BLR2558 PROTEIN"/>
    <property type="match status" value="1"/>
</dbReference>
<name>A0A2T7BDB5_9BACT</name>
<evidence type="ECO:0000313" key="4">
    <source>
        <dbReference type="EMBL" id="PUZ23088.1"/>
    </source>
</evidence>
<dbReference type="PROSITE" id="PS51257">
    <property type="entry name" value="PROKAR_LIPOPROTEIN"/>
    <property type="match status" value="1"/>
</dbReference>
<dbReference type="Pfam" id="PF13628">
    <property type="entry name" value="DUF4142"/>
    <property type="match status" value="1"/>
</dbReference>
<dbReference type="Gene3D" id="1.20.1260.10">
    <property type="match status" value="1"/>
</dbReference>
<dbReference type="Proteomes" id="UP000244450">
    <property type="component" value="Unassembled WGS sequence"/>
</dbReference>
<keyword evidence="2" id="KW-0732">Signal</keyword>
<sequence>MKRVSLFALLLSGAWALSSCGDGHSTTTKDSTGTEVTDAKAVADSSNRVNKPVDKESADFAVKVADVGLTEVAMGKLAQEKATDQRVKDFGGMMISDHTKAGDELKAIADRKGITIPTTPSPEHQSAMEKLNDKKGLDWDKAYIDHMIDGHKATVDDLDKASKNLEDPDLKAFATNTLPVIKMHLDSAQAIKEYLKNVKKHK</sequence>
<comment type="caution">
    <text evidence="4">The sequence shown here is derived from an EMBL/GenBank/DDBJ whole genome shotgun (WGS) entry which is preliminary data.</text>
</comment>
<dbReference type="OrthoDB" id="883203at2"/>
<evidence type="ECO:0000256" key="2">
    <source>
        <dbReference type="SAM" id="SignalP"/>
    </source>
</evidence>
<dbReference type="PANTHER" id="PTHR38593:SF1">
    <property type="entry name" value="BLR2558 PROTEIN"/>
    <property type="match status" value="1"/>
</dbReference>
<protein>
    <submittedName>
        <fullName evidence="4">DUF4142 domain-containing protein</fullName>
    </submittedName>
</protein>
<evidence type="ECO:0000259" key="3">
    <source>
        <dbReference type="Pfam" id="PF13628"/>
    </source>
</evidence>
<dbReference type="InterPro" id="IPR025419">
    <property type="entry name" value="DUF4142"/>
</dbReference>
<organism evidence="4 5">
    <name type="scientific">Chitinophaga parva</name>
    <dbReference type="NCBI Taxonomy" id="2169414"/>
    <lineage>
        <taxon>Bacteria</taxon>
        <taxon>Pseudomonadati</taxon>
        <taxon>Bacteroidota</taxon>
        <taxon>Chitinophagia</taxon>
        <taxon>Chitinophagales</taxon>
        <taxon>Chitinophagaceae</taxon>
        <taxon>Chitinophaga</taxon>
    </lineage>
</organism>
<feature type="compositionally biased region" description="Polar residues" evidence="1">
    <location>
        <begin position="24"/>
        <end position="35"/>
    </location>
</feature>
<evidence type="ECO:0000256" key="1">
    <source>
        <dbReference type="SAM" id="MobiDB-lite"/>
    </source>
</evidence>
<feature type="region of interest" description="Disordered" evidence="1">
    <location>
        <begin position="21"/>
        <end position="50"/>
    </location>
</feature>
<dbReference type="AlphaFoldDB" id="A0A2T7BDB5"/>
<feature type="chain" id="PRO_5015773226" evidence="2">
    <location>
        <begin position="22"/>
        <end position="202"/>
    </location>
</feature>
<dbReference type="EMBL" id="QCYK01000003">
    <property type="protein sequence ID" value="PUZ23088.1"/>
    <property type="molecule type" value="Genomic_DNA"/>
</dbReference>
<feature type="domain" description="DUF4142" evidence="3">
    <location>
        <begin position="57"/>
        <end position="191"/>
    </location>
</feature>
<gene>
    <name evidence="4" type="ORF">DCC81_22050</name>
</gene>